<gene>
    <name evidence="3" type="ORF">DQ384_26335</name>
</gene>
<evidence type="ECO:0000313" key="3">
    <source>
        <dbReference type="EMBL" id="RCG27239.1"/>
    </source>
</evidence>
<dbReference type="PROSITE" id="PS50943">
    <property type="entry name" value="HTH_CROC1"/>
    <property type="match status" value="1"/>
</dbReference>
<dbReference type="InterPro" id="IPR001387">
    <property type="entry name" value="Cro/C1-type_HTH"/>
</dbReference>
<dbReference type="EMBL" id="QOIL01000016">
    <property type="protein sequence ID" value="RCG27239.1"/>
    <property type="molecule type" value="Genomic_DNA"/>
</dbReference>
<proteinExistence type="predicted"/>
<dbReference type="Proteomes" id="UP000253094">
    <property type="component" value="Unassembled WGS sequence"/>
</dbReference>
<sequence length="115" mass="12418">MCGLLRSTAHVRYVPHMAPPTRLSLPFDGLRARRERERQGLTLVALADRCAEAGRRFAHTTISRWESGDFGPTAPSVKVLADALGVTVDDLCTPADEDNSNTTPASADDNDGRPS</sequence>
<dbReference type="Pfam" id="PF13560">
    <property type="entry name" value="HTH_31"/>
    <property type="match status" value="1"/>
</dbReference>
<evidence type="ECO:0000259" key="2">
    <source>
        <dbReference type="PROSITE" id="PS50943"/>
    </source>
</evidence>
<comment type="caution">
    <text evidence="3">The sequence shown here is derived from an EMBL/GenBank/DDBJ whole genome shotgun (WGS) entry which is preliminary data.</text>
</comment>
<dbReference type="SMART" id="SM00530">
    <property type="entry name" value="HTH_XRE"/>
    <property type="match status" value="1"/>
</dbReference>
<feature type="region of interest" description="Disordered" evidence="1">
    <location>
        <begin position="91"/>
        <end position="115"/>
    </location>
</feature>
<dbReference type="OrthoDB" id="3541916at2"/>
<dbReference type="GO" id="GO:0003677">
    <property type="term" value="F:DNA binding"/>
    <property type="evidence" value="ECO:0007669"/>
    <property type="project" value="InterPro"/>
</dbReference>
<evidence type="ECO:0000313" key="4">
    <source>
        <dbReference type="Proteomes" id="UP000253094"/>
    </source>
</evidence>
<dbReference type="Gene3D" id="1.10.260.40">
    <property type="entry name" value="lambda repressor-like DNA-binding domains"/>
    <property type="match status" value="1"/>
</dbReference>
<dbReference type="CDD" id="cd00093">
    <property type="entry name" value="HTH_XRE"/>
    <property type="match status" value="1"/>
</dbReference>
<feature type="domain" description="HTH cro/C1-type" evidence="2">
    <location>
        <begin position="33"/>
        <end position="91"/>
    </location>
</feature>
<protein>
    <submittedName>
        <fullName evidence="3">XRE family transcriptional regulator</fullName>
    </submittedName>
</protein>
<reference evidence="3 4" key="1">
    <citation type="submission" date="2018-06" db="EMBL/GenBank/DDBJ databases">
        <title>Sphaerisporangium craniellae sp. nov., isolated from a marine sponge in the South China Sea.</title>
        <authorList>
            <person name="Li L."/>
        </authorList>
    </citation>
    <scope>NUCLEOTIDE SEQUENCE [LARGE SCALE GENOMIC DNA]</scope>
    <source>
        <strain evidence="3 4">CCTCC AA 208026</strain>
    </source>
</reference>
<organism evidence="3 4">
    <name type="scientific">Sphaerisporangium album</name>
    <dbReference type="NCBI Taxonomy" id="509200"/>
    <lineage>
        <taxon>Bacteria</taxon>
        <taxon>Bacillati</taxon>
        <taxon>Actinomycetota</taxon>
        <taxon>Actinomycetes</taxon>
        <taxon>Streptosporangiales</taxon>
        <taxon>Streptosporangiaceae</taxon>
        <taxon>Sphaerisporangium</taxon>
    </lineage>
</organism>
<dbReference type="InterPro" id="IPR010982">
    <property type="entry name" value="Lambda_DNA-bd_dom_sf"/>
</dbReference>
<accession>A0A367FBB5</accession>
<keyword evidence="4" id="KW-1185">Reference proteome</keyword>
<dbReference type="SUPFAM" id="SSF47413">
    <property type="entry name" value="lambda repressor-like DNA-binding domains"/>
    <property type="match status" value="1"/>
</dbReference>
<evidence type="ECO:0000256" key="1">
    <source>
        <dbReference type="SAM" id="MobiDB-lite"/>
    </source>
</evidence>
<name>A0A367FBB5_9ACTN</name>
<dbReference type="AlphaFoldDB" id="A0A367FBB5"/>